<evidence type="ECO:0000313" key="2">
    <source>
        <dbReference type="Proteomes" id="UP000233766"/>
    </source>
</evidence>
<dbReference type="CDD" id="cd02231">
    <property type="entry name" value="cupin_BLL6423-like"/>
    <property type="match status" value="1"/>
</dbReference>
<dbReference type="OrthoDB" id="713485at2"/>
<organism evidence="1 2">
    <name type="scientific">Nocardia fluminea</name>
    <dbReference type="NCBI Taxonomy" id="134984"/>
    <lineage>
        <taxon>Bacteria</taxon>
        <taxon>Bacillati</taxon>
        <taxon>Actinomycetota</taxon>
        <taxon>Actinomycetes</taxon>
        <taxon>Mycobacteriales</taxon>
        <taxon>Nocardiaceae</taxon>
        <taxon>Nocardia</taxon>
    </lineage>
</organism>
<dbReference type="InterPro" id="IPR047142">
    <property type="entry name" value="OryJ/VirC-like"/>
</dbReference>
<dbReference type="EMBL" id="PJMW01000001">
    <property type="protein sequence ID" value="PKV98629.1"/>
    <property type="molecule type" value="Genomic_DNA"/>
</dbReference>
<gene>
    <name evidence="1" type="ORF">ATK86_0650</name>
</gene>
<keyword evidence="2" id="KW-1185">Reference proteome</keyword>
<dbReference type="PANTHER" id="PTHR36156">
    <property type="entry name" value="SLR2101 PROTEIN"/>
    <property type="match status" value="1"/>
</dbReference>
<reference evidence="1 2" key="1">
    <citation type="submission" date="2017-12" db="EMBL/GenBank/DDBJ databases">
        <title>Sequencing the genomes of 1000 Actinobacteria strains.</title>
        <authorList>
            <person name="Klenk H.-P."/>
        </authorList>
    </citation>
    <scope>NUCLEOTIDE SEQUENCE [LARGE SCALE GENOMIC DNA]</scope>
    <source>
        <strain evidence="1 2">DSM 44489</strain>
    </source>
</reference>
<evidence type="ECO:0008006" key="3">
    <source>
        <dbReference type="Google" id="ProtNLM"/>
    </source>
</evidence>
<dbReference type="Gene3D" id="2.60.120.10">
    <property type="entry name" value="Jelly Rolls"/>
    <property type="match status" value="1"/>
</dbReference>
<dbReference type="InterPro" id="IPR011051">
    <property type="entry name" value="RmlC_Cupin_sf"/>
</dbReference>
<dbReference type="PANTHER" id="PTHR36156:SF2">
    <property type="entry name" value="CUPIN TYPE-2 DOMAIN-CONTAINING PROTEIN"/>
    <property type="match status" value="1"/>
</dbReference>
<dbReference type="AlphaFoldDB" id="A0A2N3WXP1"/>
<dbReference type="Proteomes" id="UP000233766">
    <property type="component" value="Unassembled WGS sequence"/>
</dbReference>
<accession>A0A2N3WXP1</accession>
<name>A0A2N3WXP1_9NOCA</name>
<dbReference type="RefSeq" id="WP_101463060.1">
    <property type="nucleotide sequence ID" value="NZ_PJMW01000001.1"/>
</dbReference>
<sequence>MSGEHLAKTARRVIAGLDADGKSTVAVDESTATRVALPAFTVNDVWRVDALPAAMADGDTLAAEVELDPPAAGVVVRLATFPPDAEIDPAVYAESIGNLHGEDAKAEDDAIVGLHATETVDIATIIDGEIYAIYETGETLLRPGDTVINRGIKHAWSNRTDKPVTMVAVMLPAKR</sequence>
<evidence type="ECO:0000313" key="1">
    <source>
        <dbReference type="EMBL" id="PKV98629.1"/>
    </source>
</evidence>
<dbReference type="SUPFAM" id="SSF51182">
    <property type="entry name" value="RmlC-like cupins"/>
    <property type="match status" value="1"/>
</dbReference>
<proteinExistence type="predicted"/>
<comment type="caution">
    <text evidence="1">The sequence shown here is derived from an EMBL/GenBank/DDBJ whole genome shotgun (WGS) entry which is preliminary data.</text>
</comment>
<protein>
    <recommendedName>
        <fullName evidence="3">Cupin domain-containing protein</fullName>
    </recommendedName>
</protein>
<dbReference type="InterPro" id="IPR014710">
    <property type="entry name" value="RmlC-like_jellyroll"/>
</dbReference>